<feature type="transmembrane region" description="Helical" evidence="7">
    <location>
        <begin position="297"/>
        <end position="316"/>
    </location>
</feature>
<evidence type="ECO:0000259" key="8">
    <source>
        <dbReference type="PROSITE" id="PS50850"/>
    </source>
</evidence>
<keyword evidence="10" id="KW-1185">Reference proteome</keyword>
<dbReference type="AlphaFoldDB" id="A0A9X2FJY0"/>
<feature type="transmembrane region" description="Helical" evidence="7">
    <location>
        <begin position="366"/>
        <end position="389"/>
    </location>
</feature>
<proteinExistence type="predicted"/>
<gene>
    <name evidence="9" type="ORF">LB941_04435</name>
</gene>
<feature type="transmembrane region" description="Helical" evidence="7">
    <location>
        <begin position="246"/>
        <end position="265"/>
    </location>
</feature>
<accession>A0A9X2FJY0</accession>
<dbReference type="GO" id="GO:0005886">
    <property type="term" value="C:plasma membrane"/>
    <property type="evidence" value="ECO:0007669"/>
    <property type="project" value="UniProtKB-SubCell"/>
</dbReference>
<dbReference type="EMBL" id="JAIULA010000006">
    <property type="protein sequence ID" value="MCP0886584.1"/>
    <property type="molecule type" value="Genomic_DNA"/>
</dbReference>
<feature type="transmembrane region" description="Helical" evidence="7">
    <location>
        <begin position="206"/>
        <end position="226"/>
    </location>
</feature>
<feature type="transmembrane region" description="Helical" evidence="7">
    <location>
        <begin position="166"/>
        <end position="185"/>
    </location>
</feature>
<sequence>MKEAKINTDNWSFKLGILSVSLLAQTAPLLSVATPQLEKAFPNMSQEAIEELSSLPNLSVVFLILFSTAIAKKIGIKKTVMTGLFLFLIGGVLPAFLNNYWAIAACRLLMGLGFGLFNPFSVSMLYIFYKDEDLSNMLGYQNCFQNLGNAAFGVLMGVLVLGGWRVAFMGFAIAIIPLLLFGYKVRIPADKDETAADSSSKKEKQATNAHVFAIATLMLIGIALFMVMTIKLPSFVVTAKITSTSVASSVLGGMALVSMVSSSIFGKVQHILKNYIMGIALLGIFISFIIVANSHTLIIMILGVAVGGWFFGWVFPQGFFRLGEVAPKNSGNLATSIVLMFVSFGAFLSPIATNGIAQLFGMGSPAGVFTVSGYIFAIVGIAHLVYTAIEYKRA</sequence>
<reference evidence="9 10" key="1">
    <citation type="journal article" date="2023" name="Int. J. Syst. Evol. Microbiol.">
        <title>Ligilactobacillus ubinensis sp. nov., a novel species isolated from the wild ferment of a durian fruit (Durio zibethinus).</title>
        <authorList>
            <person name="Heng Y.C."/>
            <person name="Menon N."/>
            <person name="Chen B."/>
            <person name="Loo B.Z.L."/>
            <person name="Wong G.W.J."/>
            <person name="Lim A.C.H."/>
            <person name="Silvaraju S."/>
            <person name="Kittelmann S."/>
        </authorList>
    </citation>
    <scope>NUCLEOTIDE SEQUENCE [LARGE SCALE GENOMIC DNA]</scope>
    <source>
        <strain evidence="9 10">WILCCON 0076</strain>
    </source>
</reference>
<dbReference type="RefSeq" id="WP_253359812.1">
    <property type="nucleotide sequence ID" value="NZ_JAIULA010000006.1"/>
</dbReference>
<dbReference type="InterPro" id="IPR020846">
    <property type="entry name" value="MFS_dom"/>
</dbReference>
<feature type="domain" description="Major facilitator superfamily (MFS) profile" evidence="8">
    <location>
        <begin position="12"/>
        <end position="394"/>
    </location>
</feature>
<dbReference type="Gene3D" id="1.20.1250.20">
    <property type="entry name" value="MFS general substrate transporter like domains"/>
    <property type="match status" value="1"/>
</dbReference>
<dbReference type="InterPro" id="IPR050189">
    <property type="entry name" value="MFS_Efflux_Transporters"/>
</dbReference>
<dbReference type="GO" id="GO:0022857">
    <property type="term" value="F:transmembrane transporter activity"/>
    <property type="evidence" value="ECO:0007669"/>
    <property type="project" value="InterPro"/>
</dbReference>
<organism evidence="9 10">
    <name type="scientific">Ligilactobacillus ubinensis</name>
    <dbReference type="NCBI Taxonomy" id="2876789"/>
    <lineage>
        <taxon>Bacteria</taxon>
        <taxon>Bacillati</taxon>
        <taxon>Bacillota</taxon>
        <taxon>Bacilli</taxon>
        <taxon>Lactobacillales</taxon>
        <taxon>Lactobacillaceae</taxon>
        <taxon>Ligilactobacillus</taxon>
    </lineage>
</organism>
<evidence type="ECO:0000256" key="1">
    <source>
        <dbReference type="ARBA" id="ARBA00004651"/>
    </source>
</evidence>
<evidence type="ECO:0000313" key="10">
    <source>
        <dbReference type="Proteomes" id="UP001139006"/>
    </source>
</evidence>
<dbReference type="PANTHER" id="PTHR43124">
    <property type="entry name" value="PURINE EFFLUX PUMP PBUE"/>
    <property type="match status" value="1"/>
</dbReference>
<evidence type="ECO:0000256" key="3">
    <source>
        <dbReference type="ARBA" id="ARBA00022475"/>
    </source>
</evidence>
<dbReference type="InterPro" id="IPR036259">
    <property type="entry name" value="MFS_trans_sf"/>
</dbReference>
<dbReference type="Pfam" id="PF07690">
    <property type="entry name" value="MFS_1"/>
    <property type="match status" value="1"/>
</dbReference>
<comment type="subcellular location">
    <subcellularLocation>
        <location evidence="1">Cell membrane</location>
        <topology evidence="1">Multi-pass membrane protein</topology>
    </subcellularLocation>
</comment>
<feature type="transmembrane region" description="Helical" evidence="7">
    <location>
        <begin position="55"/>
        <end position="71"/>
    </location>
</feature>
<feature type="transmembrane region" description="Helical" evidence="7">
    <location>
        <begin position="337"/>
        <end position="360"/>
    </location>
</feature>
<evidence type="ECO:0000313" key="9">
    <source>
        <dbReference type="EMBL" id="MCP0886584.1"/>
    </source>
</evidence>
<feature type="transmembrane region" description="Helical" evidence="7">
    <location>
        <begin position="272"/>
        <end position="291"/>
    </location>
</feature>
<keyword evidence="5 7" id="KW-1133">Transmembrane helix</keyword>
<evidence type="ECO:0000256" key="4">
    <source>
        <dbReference type="ARBA" id="ARBA00022692"/>
    </source>
</evidence>
<comment type="caution">
    <text evidence="9">The sequence shown here is derived from an EMBL/GenBank/DDBJ whole genome shotgun (WGS) entry which is preliminary data.</text>
</comment>
<keyword evidence="6 7" id="KW-0472">Membrane</keyword>
<dbReference type="PANTHER" id="PTHR43124:SF3">
    <property type="entry name" value="CHLORAMPHENICOL EFFLUX PUMP RV0191"/>
    <property type="match status" value="1"/>
</dbReference>
<dbReference type="SUPFAM" id="SSF103473">
    <property type="entry name" value="MFS general substrate transporter"/>
    <property type="match status" value="1"/>
</dbReference>
<dbReference type="InterPro" id="IPR011701">
    <property type="entry name" value="MFS"/>
</dbReference>
<protein>
    <submittedName>
        <fullName evidence="9">MFS transporter</fullName>
    </submittedName>
</protein>
<evidence type="ECO:0000256" key="7">
    <source>
        <dbReference type="SAM" id="Phobius"/>
    </source>
</evidence>
<evidence type="ECO:0000256" key="5">
    <source>
        <dbReference type="ARBA" id="ARBA00022989"/>
    </source>
</evidence>
<evidence type="ECO:0000256" key="6">
    <source>
        <dbReference type="ARBA" id="ARBA00023136"/>
    </source>
</evidence>
<evidence type="ECO:0000256" key="2">
    <source>
        <dbReference type="ARBA" id="ARBA00022448"/>
    </source>
</evidence>
<dbReference type="PROSITE" id="PS50850">
    <property type="entry name" value="MFS"/>
    <property type="match status" value="1"/>
</dbReference>
<keyword evidence="3" id="KW-1003">Cell membrane</keyword>
<name>A0A9X2FJY0_9LACO</name>
<keyword evidence="2" id="KW-0813">Transport</keyword>
<dbReference type="Proteomes" id="UP001139006">
    <property type="component" value="Unassembled WGS sequence"/>
</dbReference>
<keyword evidence="4 7" id="KW-0812">Transmembrane</keyword>
<feature type="transmembrane region" description="Helical" evidence="7">
    <location>
        <begin position="140"/>
        <end position="160"/>
    </location>
</feature>
<feature type="transmembrane region" description="Helical" evidence="7">
    <location>
        <begin position="83"/>
        <end position="102"/>
    </location>
</feature>
<feature type="transmembrane region" description="Helical" evidence="7">
    <location>
        <begin position="108"/>
        <end position="128"/>
    </location>
</feature>